<dbReference type="STRING" id="394264.SAMN04488040_2728"/>
<evidence type="ECO:0000313" key="4">
    <source>
        <dbReference type="Proteomes" id="UP000199239"/>
    </source>
</evidence>
<dbReference type="PANTHER" id="PTHR36150">
    <property type="entry name" value="DNA GYRASE INHIBITOR YACG"/>
    <property type="match status" value="1"/>
</dbReference>
<dbReference type="EMBL" id="FPAJ01000004">
    <property type="protein sequence ID" value="SFT00780.1"/>
    <property type="molecule type" value="Genomic_DNA"/>
</dbReference>
<keyword evidence="4" id="KW-1185">Reference proteome</keyword>
<dbReference type="GO" id="GO:0006355">
    <property type="term" value="P:regulation of DNA-templated transcription"/>
    <property type="evidence" value="ECO:0007669"/>
    <property type="project" value="InterPro"/>
</dbReference>
<evidence type="ECO:0000313" key="3">
    <source>
        <dbReference type="EMBL" id="SFT00780.1"/>
    </source>
</evidence>
<evidence type="ECO:0000256" key="2">
    <source>
        <dbReference type="ARBA" id="ARBA00022833"/>
    </source>
</evidence>
<evidence type="ECO:0000256" key="1">
    <source>
        <dbReference type="ARBA" id="ARBA00022723"/>
    </source>
</evidence>
<dbReference type="Pfam" id="PF03884">
    <property type="entry name" value="YacG"/>
    <property type="match status" value="1"/>
</dbReference>
<proteinExistence type="predicted"/>
<gene>
    <name evidence="3" type="ORF">SAMN04488040_2728</name>
</gene>
<accession>A0A1I6UH65</accession>
<protein>
    <recommendedName>
        <fullName evidence="5">DNA gyrase inhibitor YacG</fullName>
    </recommendedName>
</protein>
<reference evidence="4" key="1">
    <citation type="submission" date="2016-10" db="EMBL/GenBank/DDBJ databases">
        <authorList>
            <person name="Varghese N."/>
            <person name="Submissions S."/>
        </authorList>
    </citation>
    <scope>NUCLEOTIDE SEQUENCE [LARGE SCALE GENOMIC DNA]</scope>
    <source>
        <strain evidence="4">DSM 23422</strain>
    </source>
</reference>
<dbReference type="Gene3D" id="3.30.50.10">
    <property type="entry name" value="Erythroid Transcription Factor GATA-1, subunit A"/>
    <property type="match status" value="1"/>
</dbReference>
<dbReference type="GO" id="GO:0008270">
    <property type="term" value="F:zinc ion binding"/>
    <property type="evidence" value="ECO:0007669"/>
    <property type="project" value="InterPro"/>
</dbReference>
<dbReference type="PANTHER" id="PTHR36150:SF1">
    <property type="entry name" value="DNA GYRASE INHIBITOR YACG"/>
    <property type="match status" value="1"/>
</dbReference>
<evidence type="ECO:0008006" key="5">
    <source>
        <dbReference type="Google" id="ProtNLM"/>
    </source>
</evidence>
<dbReference type="InterPro" id="IPR013088">
    <property type="entry name" value="Znf_NHR/GATA"/>
</dbReference>
<sequence length="63" mass="6813">MSCPICSNDTSPAYRPFCSRRCADIDLAKWMNGSYAVPSRDPEDIEAAIDATEAALNAPAKPH</sequence>
<organism evidence="3 4">
    <name type="scientific">Sulfitobacter marinus</name>
    <dbReference type="NCBI Taxonomy" id="394264"/>
    <lineage>
        <taxon>Bacteria</taxon>
        <taxon>Pseudomonadati</taxon>
        <taxon>Pseudomonadota</taxon>
        <taxon>Alphaproteobacteria</taxon>
        <taxon>Rhodobacterales</taxon>
        <taxon>Roseobacteraceae</taxon>
        <taxon>Sulfitobacter</taxon>
    </lineage>
</organism>
<dbReference type="SUPFAM" id="SSF57716">
    <property type="entry name" value="Glucocorticoid receptor-like (DNA-binding domain)"/>
    <property type="match status" value="1"/>
</dbReference>
<dbReference type="OrthoDB" id="9809663at2"/>
<dbReference type="RefSeq" id="WP_093916900.1">
    <property type="nucleotide sequence ID" value="NZ_FPAJ01000004.1"/>
</dbReference>
<keyword evidence="1" id="KW-0479">Metal-binding</keyword>
<dbReference type="InterPro" id="IPR005584">
    <property type="entry name" value="DNA_gyrase_inhibitor_YacG"/>
</dbReference>
<dbReference type="AlphaFoldDB" id="A0A1I6UH65"/>
<name>A0A1I6UH65_9RHOB</name>
<dbReference type="Proteomes" id="UP000199239">
    <property type="component" value="Unassembled WGS sequence"/>
</dbReference>
<keyword evidence="2" id="KW-0862">Zinc</keyword>